<protein>
    <submittedName>
        <fullName evidence="1">Uncharacterized protein</fullName>
    </submittedName>
</protein>
<organism evidence="1 2">
    <name type="scientific">Parabacteroides distasonis</name>
    <dbReference type="NCBI Taxonomy" id="823"/>
    <lineage>
        <taxon>Bacteria</taxon>
        <taxon>Pseudomonadati</taxon>
        <taxon>Bacteroidota</taxon>
        <taxon>Bacteroidia</taxon>
        <taxon>Bacteroidales</taxon>
        <taxon>Tannerellaceae</taxon>
        <taxon>Parabacteroides</taxon>
    </lineage>
</organism>
<reference evidence="1 2" key="1">
    <citation type="submission" date="2015-09" db="EMBL/GenBank/DDBJ databases">
        <authorList>
            <consortium name="Pathogen Informatics"/>
        </authorList>
    </citation>
    <scope>NUCLEOTIDE SEQUENCE [LARGE SCALE GENOMIC DNA]</scope>
    <source>
        <strain evidence="1 2">2789STDY5608872</strain>
    </source>
</reference>
<proteinExistence type="predicted"/>
<dbReference type="EMBL" id="CYXP01000002">
    <property type="protein sequence ID" value="CUM93576.1"/>
    <property type="molecule type" value="Genomic_DNA"/>
</dbReference>
<evidence type="ECO:0000313" key="2">
    <source>
        <dbReference type="Proteomes" id="UP000095591"/>
    </source>
</evidence>
<evidence type="ECO:0000313" key="1">
    <source>
        <dbReference type="EMBL" id="CUM93576.1"/>
    </source>
</evidence>
<dbReference type="RefSeq" id="WP_057319016.1">
    <property type="nucleotide sequence ID" value="NZ_CYXP01000002.1"/>
</dbReference>
<gene>
    <name evidence="1" type="ORF">ERS852429_01183</name>
</gene>
<accession>A0A173SUD0</accession>
<sequence length="388" mass="44865">MENVRSYCDDILDVIHKFGEEYIYDPRTKIIDGKDLFVSVDNNINNDIAYSDDSDNRSNEACVNLGLTFAVGQHCEKLRVKYVDAIKSRLLGMDAKARMVYAEEILQRLYEIQLNHPIFHSKVFQKLVIPFFFSDVTEAFERYDINLWNILVNCQKKHGTFFCYWLKFLKHHYDTIGLQRCAYSESDILDGLPNASQCELSNVSQEELPNASQCELSNVSQEELPNASQCELSNVSQEELPNASQCELSNVSQEELSNVSDESTDNLSNIEDEFYKLFDSYDKGVVLGLIKKLEEFNIVRERDYVCKYKNYLAKLMIFMKNQGILKYNRLVPVARIFYGYFNLVVRKTSIGENSVTERNIRVIENRGTMGLSTDEIEDFKLICGHFPK</sequence>
<name>A0A173SUD0_PARDI</name>
<dbReference type="AlphaFoldDB" id="A0A173SUD0"/>
<dbReference type="Proteomes" id="UP000095591">
    <property type="component" value="Unassembled WGS sequence"/>
</dbReference>